<keyword evidence="1" id="KW-0479">Metal-binding</keyword>
<dbReference type="AlphaFoldDB" id="A0A317QN93"/>
<dbReference type="PANTHER" id="PTHR43432">
    <property type="entry name" value="SLR0285 PROTEIN"/>
    <property type="match status" value="1"/>
</dbReference>
<keyword evidence="2" id="KW-0408">Iron</keyword>
<feature type="region of interest" description="Disordered" evidence="4">
    <location>
        <begin position="159"/>
        <end position="182"/>
    </location>
</feature>
<dbReference type="InterPro" id="IPR036844">
    <property type="entry name" value="Hint_dom_sf"/>
</dbReference>
<proteinExistence type="predicted"/>
<dbReference type="PROSITE" id="PS50818">
    <property type="entry name" value="INTEIN_C_TER"/>
    <property type="match status" value="1"/>
</dbReference>
<dbReference type="RefSeq" id="WP_110006522.1">
    <property type="nucleotide sequence ID" value="NZ_QGTX01000001.1"/>
</dbReference>
<dbReference type="Gene3D" id="3.80.30.30">
    <property type="match status" value="1"/>
</dbReference>
<evidence type="ECO:0000259" key="5">
    <source>
        <dbReference type="SMART" id="SM00305"/>
    </source>
</evidence>
<feature type="domain" description="Hint" evidence="6">
    <location>
        <begin position="74"/>
        <end position="186"/>
    </location>
</feature>
<dbReference type="InterPro" id="IPR006141">
    <property type="entry name" value="Intein_N"/>
</dbReference>
<dbReference type="InterPro" id="IPR058240">
    <property type="entry name" value="rSAM_sf"/>
</dbReference>
<dbReference type="Proteomes" id="UP000246661">
    <property type="component" value="Unassembled WGS sequence"/>
</dbReference>
<reference evidence="8" key="1">
    <citation type="submission" date="2018-05" db="EMBL/GenBank/DDBJ databases">
        <authorList>
            <person name="Klenk H.-P."/>
            <person name="Huntemann M."/>
            <person name="Clum A."/>
            <person name="Pillay M."/>
            <person name="Palaniappan K."/>
            <person name="Varghese N."/>
            <person name="Mikhailova N."/>
            <person name="Stamatis D."/>
            <person name="Reddy T."/>
            <person name="Daum C."/>
            <person name="Shapiro N."/>
            <person name="Ivanova N."/>
            <person name="Kyrpides N."/>
            <person name="Woyke T."/>
        </authorList>
    </citation>
    <scope>NUCLEOTIDE SEQUENCE [LARGE SCALE GENOMIC DNA]</scope>
    <source>
        <strain evidence="8">DSM 45417</strain>
    </source>
</reference>
<dbReference type="EMBL" id="QGTX01000001">
    <property type="protein sequence ID" value="PWW24307.1"/>
    <property type="molecule type" value="Genomic_DNA"/>
</dbReference>
<dbReference type="GO" id="GO:0016539">
    <property type="term" value="P:intein-mediated protein splicing"/>
    <property type="evidence" value="ECO:0007669"/>
    <property type="project" value="InterPro"/>
</dbReference>
<dbReference type="InterPro" id="IPR007197">
    <property type="entry name" value="rSAM"/>
</dbReference>
<dbReference type="InterPro" id="IPR003586">
    <property type="entry name" value="Hint_dom_C"/>
</dbReference>
<dbReference type="CDD" id="cd01335">
    <property type="entry name" value="Radical_SAM"/>
    <property type="match status" value="1"/>
</dbReference>
<dbReference type="InterPro" id="IPR030934">
    <property type="entry name" value="Intein_C"/>
</dbReference>
<evidence type="ECO:0000313" key="7">
    <source>
        <dbReference type="EMBL" id="PWW24307.1"/>
    </source>
</evidence>
<comment type="caution">
    <text evidence="7">The sequence shown here is derived from an EMBL/GenBank/DDBJ whole genome shotgun (WGS) entry which is preliminary data.</text>
</comment>
<evidence type="ECO:0000256" key="4">
    <source>
        <dbReference type="SAM" id="MobiDB-lite"/>
    </source>
</evidence>
<dbReference type="SUPFAM" id="SSF51294">
    <property type="entry name" value="Hedgehog/intein (Hint) domain"/>
    <property type="match status" value="1"/>
</dbReference>
<dbReference type="GO" id="GO:0003824">
    <property type="term" value="F:catalytic activity"/>
    <property type="evidence" value="ECO:0007669"/>
    <property type="project" value="InterPro"/>
</dbReference>
<feature type="domain" description="Hint" evidence="5">
    <location>
        <begin position="294"/>
        <end position="336"/>
    </location>
</feature>
<dbReference type="OrthoDB" id="9785699at2"/>
<dbReference type="CDD" id="cd00081">
    <property type="entry name" value="Hint"/>
    <property type="match status" value="1"/>
</dbReference>
<dbReference type="PANTHER" id="PTHR43432:SF3">
    <property type="entry name" value="SLR0285 PROTEIN"/>
    <property type="match status" value="1"/>
</dbReference>
<name>A0A317QN93_9ACTN</name>
<evidence type="ECO:0000256" key="1">
    <source>
        <dbReference type="ARBA" id="ARBA00022723"/>
    </source>
</evidence>
<evidence type="ECO:0000256" key="3">
    <source>
        <dbReference type="ARBA" id="ARBA00023014"/>
    </source>
</evidence>
<dbReference type="InterPro" id="IPR003587">
    <property type="entry name" value="Hint_dom_N"/>
</dbReference>
<dbReference type="SUPFAM" id="SSF102114">
    <property type="entry name" value="Radical SAM enzymes"/>
    <property type="match status" value="1"/>
</dbReference>
<dbReference type="GO" id="GO:0051536">
    <property type="term" value="F:iron-sulfur cluster binding"/>
    <property type="evidence" value="ECO:0007669"/>
    <property type="project" value="UniProtKB-KW"/>
</dbReference>
<dbReference type="NCBIfam" id="NF038136">
    <property type="entry name" value="rSAM_Rv_intein"/>
    <property type="match status" value="1"/>
</dbReference>
<gene>
    <name evidence="7" type="ORF">JD79_03486</name>
</gene>
<dbReference type="Gene3D" id="2.170.16.10">
    <property type="entry name" value="Hedgehog/Intein (Hint) domain"/>
    <property type="match status" value="1"/>
</dbReference>
<dbReference type="PROSITE" id="PS50817">
    <property type="entry name" value="INTEIN_N_TER"/>
    <property type="match status" value="1"/>
</dbReference>
<dbReference type="InterPro" id="IPR040086">
    <property type="entry name" value="MJ0683-like"/>
</dbReference>
<dbReference type="SMART" id="SM00306">
    <property type="entry name" value="HintN"/>
    <property type="match status" value="1"/>
</dbReference>
<dbReference type="NCBIfam" id="NF038135">
    <property type="entry name" value="rSAM_Rv2578c"/>
    <property type="match status" value="1"/>
</dbReference>
<protein>
    <submittedName>
        <fullName evidence="7">Intein/intein</fullName>
    </submittedName>
</protein>
<evidence type="ECO:0000259" key="6">
    <source>
        <dbReference type="SMART" id="SM00306"/>
    </source>
</evidence>
<keyword evidence="8" id="KW-1185">Reference proteome</keyword>
<organism evidence="7 8">
    <name type="scientific">Geodermatophilus normandii</name>
    <dbReference type="NCBI Taxonomy" id="1137989"/>
    <lineage>
        <taxon>Bacteria</taxon>
        <taxon>Bacillati</taxon>
        <taxon>Actinomycetota</taxon>
        <taxon>Actinomycetes</taxon>
        <taxon>Geodermatophilales</taxon>
        <taxon>Geodermatophilaceae</taxon>
        <taxon>Geodermatophilus</taxon>
    </lineage>
</organism>
<sequence>MRWDARRLDADDESLLPGMPSLRGLLRSVEVPEFPGVTMHEVLCRSALNPVPEASRMPFSHTINPYRGCLHQCVYCLAGDTRILMADGRQRPIAALRVGDRVIGTERRGTHRYYVETEVLAHWGTVKPAHRVTLADGTELLASGDHRFLTRRGWRHVTGTTSGRGRRPHLTTDDELMGFGRTGTSPVVRAEYRRGHLAGTVRGDGHLGVHRQERPGRAHGDDHRFGLALVDDEGPDRAQAYLAAEGIRTPRLGVADAVGNRRPLPAIRTSAAAAVGRIADRRECGVDGIAVEADAALQVVDLQSVGLEMPMFDITTGTGDFVANGVVSHNCFARSTHEWLDLDAGRDFDTQIVVKTNLVEVLRRELARPSGRRRHVALGTNTDPYQRAEGRYRLMPGVIRALADSGTPFSVLTKGTLARRDLPLLADAARDVPVGFGVSLAIWDDDLHASLEPGVPSPRARLDLVRAVADAGLPCGVFLAPVLPGLTDRRSDLDAALGAIAEAGATGVTVVPLHLRPGAREWFSAWLAREHPSLVGRYRQLYRGGAYVPAEYRAWLAARVAPLLRRHGLDGRSDGAARGAEAPPGVPGDDEAAFPAGSLPPARDDAAARPRGARPRRARADDVPGQLALI</sequence>
<dbReference type="GO" id="GO:0046872">
    <property type="term" value="F:metal ion binding"/>
    <property type="evidence" value="ECO:0007669"/>
    <property type="project" value="UniProtKB-KW"/>
</dbReference>
<dbReference type="Pfam" id="PF04055">
    <property type="entry name" value="Radical_SAM"/>
    <property type="match status" value="1"/>
</dbReference>
<accession>A0A317QN93</accession>
<feature type="region of interest" description="Disordered" evidence="4">
    <location>
        <begin position="572"/>
        <end position="630"/>
    </location>
</feature>
<dbReference type="NCBIfam" id="TIGR01443">
    <property type="entry name" value="intein_Cterm"/>
    <property type="match status" value="1"/>
</dbReference>
<keyword evidence="3" id="KW-0411">Iron-sulfur</keyword>
<evidence type="ECO:0000256" key="2">
    <source>
        <dbReference type="ARBA" id="ARBA00023004"/>
    </source>
</evidence>
<evidence type="ECO:0000313" key="8">
    <source>
        <dbReference type="Proteomes" id="UP000246661"/>
    </source>
</evidence>
<dbReference type="SMART" id="SM00305">
    <property type="entry name" value="HintC"/>
    <property type="match status" value="1"/>
</dbReference>